<evidence type="ECO:0000256" key="6">
    <source>
        <dbReference type="PROSITE-ProRule" id="PRU00169"/>
    </source>
</evidence>
<reference evidence="9 10" key="1">
    <citation type="submission" date="2020-08" db="EMBL/GenBank/DDBJ databases">
        <title>Cohnella phylogeny.</title>
        <authorList>
            <person name="Dunlap C."/>
        </authorList>
    </citation>
    <scope>NUCLEOTIDE SEQUENCE [LARGE SCALE GENOMIC DNA]</scope>
    <source>
        <strain evidence="9 10">CBP 2801</strain>
    </source>
</reference>
<proteinExistence type="predicted"/>
<evidence type="ECO:0000259" key="8">
    <source>
        <dbReference type="PROSITE" id="PS50110"/>
    </source>
</evidence>
<dbReference type="GO" id="GO:0005829">
    <property type="term" value="C:cytosol"/>
    <property type="evidence" value="ECO:0007669"/>
    <property type="project" value="TreeGrafter"/>
</dbReference>
<name>A0A7X0SNB9_9BACL</name>
<gene>
    <name evidence="9" type="ORF">H7C18_19805</name>
</gene>
<dbReference type="RefSeq" id="WP_185130819.1">
    <property type="nucleotide sequence ID" value="NZ_JACJVO010000024.1"/>
</dbReference>
<dbReference type="InterPro" id="IPR001789">
    <property type="entry name" value="Sig_transdc_resp-reg_receiver"/>
</dbReference>
<keyword evidence="3" id="KW-0805">Transcription regulation</keyword>
<dbReference type="GO" id="GO:0032993">
    <property type="term" value="C:protein-DNA complex"/>
    <property type="evidence" value="ECO:0007669"/>
    <property type="project" value="TreeGrafter"/>
</dbReference>
<dbReference type="Proteomes" id="UP000564644">
    <property type="component" value="Unassembled WGS sequence"/>
</dbReference>
<evidence type="ECO:0000313" key="10">
    <source>
        <dbReference type="Proteomes" id="UP000564644"/>
    </source>
</evidence>
<evidence type="ECO:0000256" key="5">
    <source>
        <dbReference type="ARBA" id="ARBA00023163"/>
    </source>
</evidence>
<dbReference type="Gene3D" id="1.10.10.10">
    <property type="entry name" value="Winged helix-like DNA-binding domain superfamily/Winged helix DNA-binding domain"/>
    <property type="match status" value="1"/>
</dbReference>
<dbReference type="Pfam" id="PF00072">
    <property type="entry name" value="Response_reg"/>
    <property type="match status" value="1"/>
</dbReference>
<feature type="modified residue" description="4-aspartylphosphate" evidence="6">
    <location>
        <position position="54"/>
    </location>
</feature>
<keyword evidence="1 6" id="KW-0597">Phosphoprotein</keyword>
<organism evidence="9 10">
    <name type="scientific">Cohnella zeiphila</name>
    <dbReference type="NCBI Taxonomy" id="2761120"/>
    <lineage>
        <taxon>Bacteria</taxon>
        <taxon>Bacillati</taxon>
        <taxon>Bacillota</taxon>
        <taxon>Bacilli</taxon>
        <taxon>Bacillales</taxon>
        <taxon>Paenibacillaceae</taxon>
        <taxon>Cohnella</taxon>
    </lineage>
</organism>
<keyword evidence="5" id="KW-0804">Transcription</keyword>
<sequence length="366" mass="41750">MKVILVDDEWLSLRYLMYMLKKEAPDIQVVGTYSDPSSLVEQAARLRPDAVFLDVLMPEIDGLDLARRLKKEVPDIELIFVTADTQYAIDAFGLQALDYLTKPVQAERLERAVRRLRQRRSAVEAPRGEPGSPLVCCFRALRVRFPDRMPRSIPWRSDTSCELFAYLLHHRDRTVGLDALVGLLWPGLGRPASKRLEAAIDQTRQTLRGAGLGMISIHSVDGPEPGYKLTIGDARVDTEIWESRLRELGDSGLDNAEAIGHILESYEGDYFEEEGYLWADRERERLRLLWLDRARSLGRLYENGGMKQAAIRVHLLIQRKFPCDDESRLALTKLYASLKQHVPEAHSRKEMPSPPNAEGFRPRYGD</sequence>
<feature type="region of interest" description="Disordered" evidence="7">
    <location>
        <begin position="342"/>
        <end position="366"/>
    </location>
</feature>
<feature type="domain" description="Response regulatory" evidence="8">
    <location>
        <begin position="2"/>
        <end position="117"/>
    </location>
</feature>
<dbReference type="InterPro" id="IPR011006">
    <property type="entry name" value="CheY-like_superfamily"/>
</dbReference>
<accession>A0A7X0SNB9</accession>
<keyword evidence="10" id="KW-1185">Reference proteome</keyword>
<dbReference type="GO" id="GO:0006355">
    <property type="term" value="P:regulation of DNA-templated transcription"/>
    <property type="evidence" value="ECO:0007669"/>
    <property type="project" value="InterPro"/>
</dbReference>
<dbReference type="AlphaFoldDB" id="A0A7X0SNB9"/>
<dbReference type="PROSITE" id="PS50110">
    <property type="entry name" value="RESPONSE_REGULATORY"/>
    <property type="match status" value="1"/>
</dbReference>
<keyword evidence="4" id="KW-0238">DNA-binding</keyword>
<evidence type="ECO:0000313" key="9">
    <source>
        <dbReference type="EMBL" id="MBB6733168.1"/>
    </source>
</evidence>
<evidence type="ECO:0000256" key="1">
    <source>
        <dbReference type="ARBA" id="ARBA00022553"/>
    </source>
</evidence>
<comment type="caution">
    <text evidence="9">The sequence shown here is derived from an EMBL/GenBank/DDBJ whole genome shotgun (WGS) entry which is preliminary data.</text>
</comment>
<protein>
    <submittedName>
        <fullName evidence="9">Response regulator</fullName>
    </submittedName>
</protein>
<evidence type="ECO:0000256" key="4">
    <source>
        <dbReference type="ARBA" id="ARBA00023125"/>
    </source>
</evidence>
<dbReference type="InterPro" id="IPR036388">
    <property type="entry name" value="WH-like_DNA-bd_sf"/>
</dbReference>
<dbReference type="SMART" id="SM00448">
    <property type="entry name" value="REC"/>
    <property type="match status" value="1"/>
</dbReference>
<feature type="compositionally biased region" description="Basic and acidic residues" evidence="7">
    <location>
        <begin position="342"/>
        <end position="351"/>
    </location>
</feature>
<evidence type="ECO:0000256" key="7">
    <source>
        <dbReference type="SAM" id="MobiDB-lite"/>
    </source>
</evidence>
<dbReference type="EMBL" id="JACJVO010000024">
    <property type="protein sequence ID" value="MBB6733168.1"/>
    <property type="molecule type" value="Genomic_DNA"/>
</dbReference>
<dbReference type="PANTHER" id="PTHR48111">
    <property type="entry name" value="REGULATOR OF RPOS"/>
    <property type="match status" value="1"/>
</dbReference>
<dbReference type="PANTHER" id="PTHR48111:SF69">
    <property type="entry name" value="RESPONSE REGULATOR RECEIVER"/>
    <property type="match status" value="1"/>
</dbReference>
<evidence type="ECO:0000256" key="3">
    <source>
        <dbReference type="ARBA" id="ARBA00023015"/>
    </source>
</evidence>
<dbReference type="Gene3D" id="3.40.50.2300">
    <property type="match status" value="1"/>
</dbReference>
<dbReference type="SUPFAM" id="SSF46894">
    <property type="entry name" value="C-terminal effector domain of the bipartite response regulators"/>
    <property type="match status" value="1"/>
</dbReference>
<dbReference type="SUPFAM" id="SSF52172">
    <property type="entry name" value="CheY-like"/>
    <property type="match status" value="1"/>
</dbReference>
<dbReference type="InterPro" id="IPR039420">
    <property type="entry name" value="WalR-like"/>
</dbReference>
<evidence type="ECO:0000256" key="2">
    <source>
        <dbReference type="ARBA" id="ARBA00023012"/>
    </source>
</evidence>
<dbReference type="GO" id="GO:0000976">
    <property type="term" value="F:transcription cis-regulatory region binding"/>
    <property type="evidence" value="ECO:0007669"/>
    <property type="project" value="TreeGrafter"/>
</dbReference>
<dbReference type="InterPro" id="IPR016032">
    <property type="entry name" value="Sig_transdc_resp-reg_C-effctor"/>
</dbReference>
<dbReference type="GO" id="GO:0000156">
    <property type="term" value="F:phosphorelay response regulator activity"/>
    <property type="evidence" value="ECO:0007669"/>
    <property type="project" value="TreeGrafter"/>
</dbReference>
<keyword evidence="2" id="KW-0902">Two-component regulatory system</keyword>